<dbReference type="RefSeq" id="WP_126717866.1">
    <property type="nucleotide sequence ID" value="NZ_RWJF01000001.1"/>
</dbReference>
<dbReference type="OrthoDB" id="7585155at2"/>
<feature type="compositionally biased region" description="Low complexity" evidence="1">
    <location>
        <begin position="65"/>
        <end position="83"/>
    </location>
</feature>
<feature type="region of interest" description="Disordered" evidence="1">
    <location>
        <begin position="105"/>
        <end position="133"/>
    </location>
</feature>
<evidence type="ECO:0000256" key="1">
    <source>
        <dbReference type="SAM" id="MobiDB-lite"/>
    </source>
</evidence>
<evidence type="ECO:0000256" key="2">
    <source>
        <dbReference type="SAM" id="Phobius"/>
    </source>
</evidence>
<sequence>MYASRPTLQEKHERLTAGLAVLAVHILLMAALIAGLAFQRPRPDNRRLVAFNLLSDVPPPPPPAVRAVTPAERNPGAAAPAAEPSEEVAPRPVVALPRRRAAPAIAGEGAAATSGAAEAGSGTGAGGSGTGAGGGGTGEGLALGAEAQLITGGLNRRDYRSLGFGGAPNGSARVALTVGTEGRLIACQVANTSGDPQVDATICTLLTQRMVWNPARDRAGKPMPVRVFYVATWQRN</sequence>
<feature type="region of interest" description="Disordered" evidence="1">
    <location>
        <begin position="59"/>
        <end position="89"/>
    </location>
</feature>
<proteinExistence type="predicted"/>
<keyword evidence="2" id="KW-0472">Membrane</keyword>
<accession>A0A3R9YKS2</accession>
<keyword evidence="4" id="KW-1185">Reference proteome</keyword>
<name>A0A3R9YKS2_9SPHN</name>
<feature type="transmembrane region" description="Helical" evidence="2">
    <location>
        <begin position="15"/>
        <end position="38"/>
    </location>
</feature>
<organism evidence="3 4">
    <name type="scientific">Sphingomonas ginkgonis</name>
    <dbReference type="NCBI Taxonomy" id="2315330"/>
    <lineage>
        <taxon>Bacteria</taxon>
        <taxon>Pseudomonadati</taxon>
        <taxon>Pseudomonadota</taxon>
        <taxon>Alphaproteobacteria</taxon>
        <taxon>Sphingomonadales</taxon>
        <taxon>Sphingomonadaceae</taxon>
        <taxon>Sphingomonas</taxon>
    </lineage>
</organism>
<evidence type="ECO:0000313" key="4">
    <source>
        <dbReference type="Proteomes" id="UP000274661"/>
    </source>
</evidence>
<comment type="caution">
    <text evidence="3">The sequence shown here is derived from an EMBL/GenBank/DDBJ whole genome shotgun (WGS) entry which is preliminary data.</text>
</comment>
<evidence type="ECO:0008006" key="5">
    <source>
        <dbReference type="Google" id="ProtNLM"/>
    </source>
</evidence>
<reference evidence="3 4" key="1">
    <citation type="submission" date="2018-12" db="EMBL/GenBank/DDBJ databases">
        <title>Sphingomonas sp. HMF7854 Genome sequencing and assembly.</title>
        <authorList>
            <person name="Cha I."/>
            <person name="Kang H."/>
            <person name="Kim H."/>
            <person name="Kang J."/>
            <person name="Joh K."/>
        </authorList>
    </citation>
    <scope>NUCLEOTIDE SEQUENCE [LARGE SCALE GENOMIC DNA]</scope>
    <source>
        <strain evidence="3 4">HMF7854</strain>
    </source>
</reference>
<protein>
    <recommendedName>
        <fullName evidence="5">Energy transducer TonB</fullName>
    </recommendedName>
</protein>
<keyword evidence="2" id="KW-0812">Transmembrane</keyword>
<keyword evidence="2" id="KW-1133">Transmembrane helix</keyword>
<dbReference type="AlphaFoldDB" id="A0A3R9YKS2"/>
<dbReference type="EMBL" id="RWJF01000001">
    <property type="protein sequence ID" value="RST30031.1"/>
    <property type="molecule type" value="Genomic_DNA"/>
</dbReference>
<feature type="compositionally biased region" description="Gly residues" evidence="1">
    <location>
        <begin position="121"/>
        <end position="133"/>
    </location>
</feature>
<gene>
    <name evidence="3" type="ORF">HMF7854_03700</name>
</gene>
<evidence type="ECO:0000313" key="3">
    <source>
        <dbReference type="EMBL" id="RST30031.1"/>
    </source>
</evidence>
<dbReference type="Proteomes" id="UP000274661">
    <property type="component" value="Unassembled WGS sequence"/>
</dbReference>
<feature type="compositionally biased region" description="Low complexity" evidence="1">
    <location>
        <begin position="105"/>
        <end position="120"/>
    </location>
</feature>